<feature type="signal peptide" evidence="1">
    <location>
        <begin position="1"/>
        <end position="22"/>
    </location>
</feature>
<dbReference type="OMA" id="MNASAYF"/>
<dbReference type="FunCoup" id="G8JST8">
    <property type="interactions" value="1"/>
</dbReference>
<reference evidence="3" key="1">
    <citation type="journal article" date="2012" name="G3 (Bethesda)">
        <title>Pichia sorbitophila, an interspecies yeast hybrid reveals early steps of genome resolution following polyploidization.</title>
        <authorList>
            <person name="Leh Louis V."/>
            <person name="Despons L."/>
            <person name="Friedrich A."/>
            <person name="Martin T."/>
            <person name="Durrens P."/>
            <person name="Casaregola S."/>
            <person name="Neuveglise C."/>
            <person name="Fairhead C."/>
            <person name="Marck C."/>
            <person name="Cruz J.A."/>
            <person name="Straub M.L."/>
            <person name="Kugler V."/>
            <person name="Sacerdot C."/>
            <person name="Uzunov Z."/>
            <person name="Thierry A."/>
            <person name="Weiss S."/>
            <person name="Bleykasten C."/>
            <person name="De Montigny J."/>
            <person name="Jacques N."/>
            <person name="Jung P."/>
            <person name="Lemaire M."/>
            <person name="Mallet S."/>
            <person name="Morel G."/>
            <person name="Richard G.F."/>
            <person name="Sarkar A."/>
            <person name="Savel G."/>
            <person name="Schacherer J."/>
            <person name="Seret M.L."/>
            <person name="Talla E."/>
            <person name="Samson G."/>
            <person name="Jubin C."/>
            <person name="Poulain J."/>
            <person name="Vacherie B."/>
            <person name="Barbe V."/>
            <person name="Pelletier E."/>
            <person name="Sherman D.J."/>
            <person name="Westhof E."/>
            <person name="Weissenbach J."/>
            <person name="Baret P.V."/>
            <person name="Wincker P."/>
            <person name="Gaillardin C."/>
            <person name="Dujon B."/>
            <person name="Souciet J.L."/>
        </authorList>
    </citation>
    <scope>NUCLEOTIDE SEQUENCE [LARGE SCALE GENOMIC DNA]</scope>
    <source>
        <strain evidence="3">CBS 270.75 / DBVPG 7215 / KCTC 17166 / NRRL Y-17582</strain>
    </source>
</reference>
<protein>
    <recommendedName>
        <fullName evidence="4">DUF1748-domain-containing protein</fullName>
    </recommendedName>
</protein>
<dbReference type="OrthoDB" id="16824at2759"/>
<feature type="chain" id="PRO_5003510908" description="DUF1748-domain-containing protein" evidence="1">
    <location>
        <begin position="23"/>
        <end position="73"/>
    </location>
</feature>
<keyword evidence="3" id="KW-1185">Reference proteome</keyword>
<dbReference type="GO" id="GO:0008289">
    <property type="term" value="F:lipid binding"/>
    <property type="evidence" value="ECO:0007669"/>
    <property type="project" value="EnsemblFungi"/>
</dbReference>
<dbReference type="GO" id="GO:0005758">
    <property type="term" value="C:mitochondrial intermembrane space"/>
    <property type="evidence" value="ECO:0007669"/>
    <property type="project" value="EnsemblFungi"/>
</dbReference>
<dbReference type="GeneID" id="11469241"/>
<dbReference type="PANTHER" id="PTHR28075">
    <property type="entry name" value="CHROMOSOME 16, WHOLE GENOME SHOTGUN SEQUENCE"/>
    <property type="match status" value="1"/>
</dbReference>
<proteinExistence type="predicted"/>
<gene>
    <name evidence="2" type="ordered locus">Ecym_4007</name>
</gene>
<dbReference type="GO" id="GO:0000266">
    <property type="term" value="P:mitochondrial fission"/>
    <property type="evidence" value="ECO:0007669"/>
    <property type="project" value="EnsemblFungi"/>
</dbReference>
<dbReference type="EMBL" id="CP002500">
    <property type="protein sequence ID" value="AET39091.1"/>
    <property type="molecule type" value="Genomic_DNA"/>
</dbReference>
<evidence type="ECO:0000256" key="1">
    <source>
        <dbReference type="SAM" id="SignalP"/>
    </source>
</evidence>
<evidence type="ECO:0000313" key="3">
    <source>
        <dbReference type="Proteomes" id="UP000006790"/>
    </source>
</evidence>
<dbReference type="Proteomes" id="UP000006790">
    <property type="component" value="Chromosome 4"/>
</dbReference>
<dbReference type="InterPro" id="IPR013726">
    <property type="entry name" value="Mitofissin"/>
</dbReference>
<name>G8JST8_ERECY</name>
<dbReference type="HOGENOM" id="CLU_151392_1_1_1"/>
<accession>G8JST8</accession>
<keyword evidence="1" id="KW-0732">Signal</keyword>
<dbReference type="InParanoid" id="G8JST8"/>
<dbReference type="AlphaFoldDB" id="G8JST8"/>
<dbReference type="PANTHER" id="PTHR28075:SF1">
    <property type="entry name" value="DUF1748-DOMAIN-CONTAINING PROTEIN"/>
    <property type="match status" value="1"/>
</dbReference>
<evidence type="ECO:0008006" key="4">
    <source>
        <dbReference type="Google" id="ProtNLM"/>
    </source>
</evidence>
<dbReference type="RefSeq" id="XP_003645908.1">
    <property type="nucleotide sequence ID" value="XM_003645860.1"/>
</dbReference>
<dbReference type="KEGG" id="erc:Ecym_4007"/>
<evidence type="ECO:0000313" key="2">
    <source>
        <dbReference type="EMBL" id="AET39091.1"/>
    </source>
</evidence>
<dbReference type="Pfam" id="PF08520">
    <property type="entry name" value="Mitofissin"/>
    <property type="match status" value="1"/>
</dbReference>
<sequence length="73" mass="8097">MALFGKVIHLSADLILVSTCLAGIKRSTGLTLKLDNINDSIIKDYMQKFLNVGESTFDYAVAYSGSSSYFQRR</sequence>
<dbReference type="GO" id="GO:0000423">
    <property type="term" value="P:mitophagy"/>
    <property type="evidence" value="ECO:0007669"/>
    <property type="project" value="EnsemblFungi"/>
</dbReference>
<organism evidence="2 3">
    <name type="scientific">Eremothecium cymbalariae (strain CBS 270.75 / DBVPG 7215 / KCTC 17166 / NRRL Y-17582)</name>
    <name type="common">Yeast</name>
    <dbReference type="NCBI Taxonomy" id="931890"/>
    <lineage>
        <taxon>Eukaryota</taxon>
        <taxon>Fungi</taxon>
        <taxon>Dikarya</taxon>
        <taxon>Ascomycota</taxon>
        <taxon>Saccharomycotina</taxon>
        <taxon>Saccharomycetes</taxon>
        <taxon>Saccharomycetales</taxon>
        <taxon>Saccharomycetaceae</taxon>
        <taxon>Eremothecium</taxon>
    </lineage>
</organism>
<dbReference type="eggNOG" id="ENOG502S6Z8">
    <property type="taxonomic scope" value="Eukaryota"/>
</dbReference>